<sequence>MALEIFPFHHSDDFGYEIVERRASPRARCSLYEQVLEAQARQERSFLDLPVDLIISILAIAASRSTGITLALTSSWIADVTLTARLAHISIRTVRALESFHHHVCSSPRAAGAVQTLWILTNAGSHRERTLIPDVLRACVNLRAVACQVSALEDLSSAEDPFPQSLGPFRLTLMENMRHPYAGSPGSNWGRILSDHHGTSVLHNLTHLHLAQYHELDTHFPAAHLPRLTHLAMGKFQTWIGGPYFPALVRRVSDFAEELDQLSLQLAMAVLVFWPHKNVTRKSTQRGQSPQPWPVHELAQAARDCGSGSNIMVYCASYADKESEFWEQSVGAGEDIWTLAQKQMSEANQTD</sequence>
<proteinExistence type="predicted"/>
<evidence type="ECO:0000313" key="2">
    <source>
        <dbReference type="Proteomes" id="UP001221757"/>
    </source>
</evidence>
<reference evidence="1" key="1">
    <citation type="submission" date="2023-03" db="EMBL/GenBank/DDBJ databases">
        <title>Massive genome expansion in bonnet fungi (Mycena s.s.) driven by repeated elements and novel gene families across ecological guilds.</title>
        <authorList>
            <consortium name="Lawrence Berkeley National Laboratory"/>
            <person name="Harder C.B."/>
            <person name="Miyauchi S."/>
            <person name="Viragh M."/>
            <person name="Kuo A."/>
            <person name="Thoen E."/>
            <person name="Andreopoulos B."/>
            <person name="Lu D."/>
            <person name="Skrede I."/>
            <person name="Drula E."/>
            <person name="Henrissat B."/>
            <person name="Morin E."/>
            <person name="Kohler A."/>
            <person name="Barry K."/>
            <person name="LaButti K."/>
            <person name="Morin E."/>
            <person name="Salamov A."/>
            <person name="Lipzen A."/>
            <person name="Mereny Z."/>
            <person name="Hegedus B."/>
            <person name="Baldrian P."/>
            <person name="Stursova M."/>
            <person name="Weitz H."/>
            <person name="Taylor A."/>
            <person name="Grigoriev I.V."/>
            <person name="Nagy L.G."/>
            <person name="Martin F."/>
            <person name="Kauserud H."/>
        </authorList>
    </citation>
    <scope>NUCLEOTIDE SEQUENCE</scope>
    <source>
        <strain evidence="1">CBHHK067</strain>
    </source>
</reference>
<name>A0AAD7GGF3_MYCRO</name>
<accession>A0AAD7GGF3</accession>
<keyword evidence="2" id="KW-1185">Reference proteome</keyword>
<protein>
    <submittedName>
        <fullName evidence="1">Uncharacterized protein</fullName>
    </submittedName>
</protein>
<gene>
    <name evidence="1" type="ORF">B0H17DRAFT_1199815</name>
</gene>
<evidence type="ECO:0000313" key="1">
    <source>
        <dbReference type="EMBL" id="KAJ7693708.1"/>
    </source>
</evidence>
<dbReference type="Proteomes" id="UP001221757">
    <property type="component" value="Unassembled WGS sequence"/>
</dbReference>
<dbReference type="AlphaFoldDB" id="A0AAD7GGF3"/>
<organism evidence="1 2">
    <name type="scientific">Mycena rosella</name>
    <name type="common">Pink bonnet</name>
    <name type="synonym">Agaricus rosellus</name>
    <dbReference type="NCBI Taxonomy" id="1033263"/>
    <lineage>
        <taxon>Eukaryota</taxon>
        <taxon>Fungi</taxon>
        <taxon>Dikarya</taxon>
        <taxon>Basidiomycota</taxon>
        <taxon>Agaricomycotina</taxon>
        <taxon>Agaricomycetes</taxon>
        <taxon>Agaricomycetidae</taxon>
        <taxon>Agaricales</taxon>
        <taxon>Marasmiineae</taxon>
        <taxon>Mycenaceae</taxon>
        <taxon>Mycena</taxon>
    </lineage>
</organism>
<dbReference type="EMBL" id="JARKIE010000045">
    <property type="protein sequence ID" value="KAJ7693708.1"/>
    <property type="molecule type" value="Genomic_DNA"/>
</dbReference>
<comment type="caution">
    <text evidence="1">The sequence shown here is derived from an EMBL/GenBank/DDBJ whole genome shotgun (WGS) entry which is preliminary data.</text>
</comment>